<dbReference type="InterPro" id="IPR019999">
    <property type="entry name" value="Anth_synth_I-like"/>
</dbReference>
<evidence type="ECO:0000259" key="1">
    <source>
        <dbReference type="Pfam" id="PF00425"/>
    </source>
</evidence>
<dbReference type="PANTHER" id="PTHR11236">
    <property type="entry name" value="AMINOBENZOATE/ANTHRANILATE SYNTHASE"/>
    <property type="match status" value="1"/>
</dbReference>
<comment type="caution">
    <text evidence="3">The sequence shown here is derived from an EMBL/GenBank/DDBJ whole genome shotgun (WGS) entry which is preliminary data.</text>
</comment>
<gene>
    <name evidence="3" type="ORF">GCM10015535_38470</name>
</gene>
<dbReference type="InterPro" id="IPR005801">
    <property type="entry name" value="ADC_synthase"/>
</dbReference>
<dbReference type="SUPFAM" id="SSF56322">
    <property type="entry name" value="ADC synthase"/>
    <property type="match status" value="1"/>
</dbReference>
<protein>
    <recommendedName>
        <fullName evidence="5">Anthranilate synthase component I family protein</fullName>
    </recommendedName>
</protein>
<dbReference type="EMBL" id="BMTF01000012">
    <property type="protein sequence ID" value="GGV88046.1"/>
    <property type="molecule type" value="Genomic_DNA"/>
</dbReference>
<evidence type="ECO:0008006" key="5">
    <source>
        <dbReference type="Google" id="ProtNLM"/>
    </source>
</evidence>
<name>A0ABQ2W0J2_9ACTN</name>
<dbReference type="RefSeq" id="WP_189544974.1">
    <property type="nucleotide sequence ID" value="NZ_BMTF01000012.1"/>
</dbReference>
<dbReference type="Gene3D" id="3.60.120.10">
    <property type="entry name" value="Anthranilate synthase"/>
    <property type="match status" value="1"/>
</dbReference>
<sequence length="511" mass="55652">MTTLLDSPPRPAGPGQAPITVRVEETALAPHEPLALYAALREQSAHDVFLLESREGPGQSPGATVVGHGLLAEIRLFGDRIFVDGVDPLVAAALTAADGLGLTPRPGNERGLLHGDQVWQLLRAVQDLFTVETDRPRDSYAFGFLATFGYGSAWHMETLPDRGDRDDGEPDIVLGLFRETVWYGPEPGAVRRLTARSDAFPGPVPFDLTEETVAAVAAAGRVPEVLPEAPRPHSVRDTCDERTFLARARRCLEHIGVGDIYQIQIGHRIDVESSLEPFEVYRRLRGRNPSPYMYLVPRDGRTVIGASPEVLFRTEGGKVVMRPIAGTAPRTGDPAVDEPRVARLVADEKERAEHVMLVDLCRNDIGRVCLPGTLEARELMTVETYSHVFHLVSTVEGTLAPEDDTWSVLRATFPAGTVTGAPKIRAMEIIEELESEPRGMYAGAVGLVDLRGWSQLALCIRTIVHNGRSGTYSTQSCAGIVADSSPGAEWRETLHKMGAAYWALTGEELLP</sequence>
<proteinExistence type="predicted"/>
<organism evidence="3 4">
    <name type="scientific">Streptomyces gelaticus</name>
    <dbReference type="NCBI Taxonomy" id="285446"/>
    <lineage>
        <taxon>Bacteria</taxon>
        <taxon>Bacillati</taxon>
        <taxon>Actinomycetota</taxon>
        <taxon>Actinomycetes</taxon>
        <taxon>Kitasatosporales</taxon>
        <taxon>Streptomycetaceae</taxon>
        <taxon>Streptomyces</taxon>
    </lineage>
</organism>
<keyword evidence="4" id="KW-1185">Reference proteome</keyword>
<dbReference type="PRINTS" id="PR00095">
    <property type="entry name" value="ANTSNTHASEI"/>
</dbReference>
<evidence type="ECO:0000313" key="4">
    <source>
        <dbReference type="Proteomes" id="UP000660675"/>
    </source>
</evidence>
<feature type="domain" description="Chorismate-utilising enzyme C-terminal" evidence="1">
    <location>
        <begin position="241"/>
        <end position="496"/>
    </location>
</feature>
<dbReference type="Pfam" id="PF00425">
    <property type="entry name" value="Chorismate_bind"/>
    <property type="match status" value="1"/>
</dbReference>
<dbReference type="InterPro" id="IPR006805">
    <property type="entry name" value="Anth_synth_I_N"/>
</dbReference>
<dbReference type="Proteomes" id="UP000660675">
    <property type="component" value="Unassembled WGS sequence"/>
</dbReference>
<feature type="domain" description="Anthranilate synthase component I N-terminal" evidence="2">
    <location>
        <begin position="32"/>
        <end position="181"/>
    </location>
</feature>
<dbReference type="PANTHER" id="PTHR11236:SF9">
    <property type="entry name" value="ANTHRANILATE SYNTHASE COMPONENT 1"/>
    <property type="match status" value="1"/>
</dbReference>
<reference evidence="4" key="1">
    <citation type="journal article" date="2019" name="Int. J. Syst. Evol. Microbiol.">
        <title>The Global Catalogue of Microorganisms (GCM) 10K type strain sequencing project: providing services to taxonomists for standard genome sequencing and annotation.</title>
        <authorList>
            <consortium name="The Broad Institute Genomics Platform"/>
            <consortium name="The Broad Institute Genome Sequencing Center for Infectious Disease"/>
            <person name="Wu L."/>
            <person name="Ma J."/>
        </authorList>
    </citation>
    <scope>NUCLEOTIDE SEQUENCE [LARGE SCALE GENOMIC DNA]</scope>
    <source>
        <strain evidence="4">JCM 4376</strain>
    </source>
</reference>
<evidence type="ECO:0000259" key="2">
    <source>
        <dbReference type="Pfam" id="PF04715"/>
    </source>
</evidence>
<dbReference type="Pfam" id="PF04715">
    <property type="entry name" value="Anth_synt_I_N"/>
    <property type="match status" value="1"/>
</dbReference>
<dbReference type="InterPro" id="IPR015890">
    <property type="entry name" value="Chorismate_C"/>
</dbReference>
<accession>A0ABQ2W0J2</accession>
<evidence type="ECO:0000313" key="3">
    <source>
        <dbReference type="EMBL" id="GGV88046.1"/>
    </source>
</evidence>